<organism evidence="2 3">
    <name type="scientific">Jimgerdemannia flammicorona</name>
    <dbReference type="NCBI Taxonomy" id="994334"/>
    <lineage>
        <taxon>Eukaryota</taxon>
        <taxon>Fungi</taxon>
        <taxon>Fungi incertae sedis</taxon>
        <taxon>Mucoromycota</taxon>
        <taxon>Mucoromycotina</taxon>
        <taxon>Endogonomycetes</taxon>
        <taxon>Endogonales</taxon>
        <taxon>Endogonaceae</taxon>
        <taxon>Jimgerdemannia</taxon>
    </lineage>
</organism>
<keyword evidence="3" id="KW-1185">Reference proteome</keyword>
<feature type="compositionally biased region" description="Basic and acidic residues" evidence="1">
    <location>
        <begin position="440"/>
        <end position="452"/>
    </location>
</feature>
<gene>
    <name evidence="2" type="ORF">BC938DRAFT_478655</name>
</gene>
<feature type="compositionally biased region" description="Polar residues" evidence="1">
    <location>
        <begin position="295"/>
        <end position="312"/>
    </location>
</feature>
<dbReference type="AlphaFoldDB" id="A0A433QMJ8"/>
<feature type="compositionally biased region" description="Polar residues" evidence="1">
    <location>
        <begin position="421"/>
        <end position="434"/>
    </location>
</feature>
<comment type="caution">
    <text evidence="2">The sequence shown here is derived from an EMBL/GenBank/DDBJ whole genome shotgun (WGS) entry which is preliminary data.</text>
</comment>
<sequence length="579" mass="63821">MPLRKPSPCQASITLAADVFPSTIAALFDVNFELFRIVCMTVVQPYLFSTRRLRVLAHSGTPTGSLLLTNDIMFRYLQSGCEPTRRFFDNVFGRCSRLALLVQTSQRKRSVLQSIKVENPFIADMDDSPANKHFYPLPPTSHFLIYAECHKNTNNSSENHLESSELTALSATRPRLAIYAIQLIDPLAFANVYDMLATSKAIMKFGGAGRMHDGDGSEKQGVRVAREVEDCLKKVRPISGDGSGEINLEETLDKIEDNSVSDGEYLELDYLRRLDEIRHAAIVKPERKLLVKRPSSANVNGADSGLPSSSTSTDRKLAKRVKISAAPVVVVEGDDGHEMTASSSTVMANGTGLLPAEMALTVRGEDGVKDNTVMKRKGKGKRKLESKGQVDDGSAVLAEAGGLDVGNCTSEARQQKPVQPLNKSRPTAASTPLRTTKAPRTRDKEETHEPENKKFLKNIIVQALKLRGTIKGEHEEWKAWYTQVYQSCQFVMVSGLGFGYRRSWWGENIRRLLAKPCRGGGLRKKIISELIPEPELRRVVGAHLEFYDSLIVTAEATDAQEVGVDDSEEVADGTNENAA</sequence>
<protein>
    <submittedName>
        <fullName evidence="2">Uncharacterized protein</fullName>
    </submittedName>
</protein>
<feature type="region of interest" description="Disordered" evidence="1">
    <location>
        <begin position="294"/>
        <end position="313"/>
    </location>
</feature>
<reference evidence="2 3" key="1">
    <citation type="journal article" date="2018" name="New Phytol.">
        <title>Phylogenomics of Endogonaceae and evolution of mycorrhizas within Mucoromycota.</title>
        <authorList>
            <person name="Chang Y."/>
            <person name="Desiro A."/>
            <person name="Na H."/>
            <person name="Sandor L."/>
            <person name="Lipzen A."/>
            <person name="Clum A."/>
            <person name="Barry K."/>
            <person name="Grigoriev I.V."/>
            <person name="Martin F.M."/>
            <person name="Stajich J.E."/>
            <person name="Smith M.E."/>
            <person name="Bonito G."/>
            <person name="Spatafora J.W."/>
        </authorList>
    </citation>
    <scope>NUCLEOTIDE SEQUENCE [LARGE SCALE GENOMIC DNA]</scope>
    <source>
        <strain evidence="2 3">AD002</strain>
    </source>
</reference>
<evidence type="ECO:0000256" key="1">
    <source>
        <dbReference type="SAM" id="MobiDB-lite"/>
    </source>
</evidence>
<proteinExistence type="predicted"/>
<dbReference type="EMBL" id="RBNJ01003386">
    <property type="protein sequence ID" value="RUS30990.1"/>
    <property type="molecule type" value="Genomic_DNA"/>
</dbReference>
<dbReference type="Proteomes" id="UP000274822">
    <property type="component" value="Unassembled WGS sequence"/>
</dbReference>
<name>A0A433QMJ8_9FUNG</name>
<evidence type="ECO:0000313" key="2">
    <source>
        <dbReference type="EMBL" id="RUS30990.1"/>
    </source>
</evidence>
<evidence type="ECO:0000313" key="3">
    <source>
        <dbReference type="Proteomes" id="UP000274822"/>
    </source>
</evidence>
<feature type="region of interest" description="Disordered" evidence="1">
    <location>
        <begin position="410"/>
        <end position="452"/>
    </location>
</feature>
<accession>A0A433QMJ8</accession>